<dbReference type="AlphaFoldDB" id="A0A8H7WFQ1"/>
<evidence type="ECO:0000313" key="2">
    <source>
        <dbReference type="EMBL" id="KAG4424034.1"/>
    </source>
</evidence>
<dbReference type="Gene3D" id="3.40.630.30">
    <property type="match status" value="1"/>
</dbReference>
<reference evidence="2" key="1">
    <citation type="submission" date="2021-02" db="EMBL/GenBank/DDBJ databases">
        <title>Genome sequence Cadophora malorum strain M34.</title>
        <authorList>
            <person name="Stefanovic E."/>
            <person name="Vu D."/>
            <person name="Scully C."/>
            <person name="Dijksterhuis J."/>
            <person name="Roader J."/>
            <person name="Houbraken J."/>
        </authorList>
    </citation>
    <scope>NUCLEOTIDE SEQUENCE</scope>
    <source>
        <strain evidence="2">M34</strain>
    </source>
</reference>
<dbReference type="InterPro" id="IPR051531">
    <property type="entry name" value="N-acetyltransferase"/>
</dbReference>
<organism evidence="2 3">
    <name type="scientific">Cadophora malorum</name>
    <dbReference type="NCBI Taxonomy" id="108018"/>
    <lineage>
        <taxon>Eukaryota</taxon>
        <taxon>Fungi</taxon>
        <taxon>Dikarya</taxon>
        <taxon>Ascomycota</taxon>
        <taxon>Pezizomycotina</taxon>
        <taxon>Leotiomycetes</taxon>
        <taxon>Helotiales</taxon>
        <taxon>Ploettnerulaceae</taxon>
        <taxon>Cadophora</taxon>
    </lineage>
</organism>
<dbReference type="GO" id="GO:0016747">
    <property type="term" value="F:acyltransferase activity, transferring groups other than amino-acyl groups"/>
    <property type="evidence" value="ECO:0007669"/>
    <property type="project" value="InterPro"/>
</dbReference>
<comment type="caution">
    <text evidence="2">The sequence shown here is derived from an EMBL/GenBank/DDBJ whole genome shotgun (WGS) entry which is preliminary data.</text>
</comment>
<dbReference type="SUPFAM" id="SSF55729">
    <property type="entry name" value="Acyl-CoA N-acyltransferases (Nat)"/>
    <property type="match status" value="1"/>
</dbReference>
<name>A0A8H7WFQ1_9HELO</name>
<dbReference type="EMBL" id="JAFJYH010000026">
    <property type="protein sequence ID" value="KAG4424034.1"/>
    <property type="molecule type" value="Genomic_DNA"/>
</dbReference>
<dbReference type="Proteomes" id="UP000664132">
    <property type="component" value="Unassembled WGS sequence"/>
</dbReference>
<protein>
    <recommendedName>
        <fullName evidence="1">N-acetyltransferase domain-containing protein</fullName>
    </recommendedName>
</protein>
<evidence type="ECO:0000259" key="1">
    <source>
        <dbReference type="Pfam" id="PF13302"/>
    </source>
</evidence>
<proteinExistence type="predicted"/>
<dbReference type="InterPro" id="IPR000182">
    <property type="entry name" value="GNAT_dom"/>
</dbReference>
<feature type="domain" description="N-acetyltransferase" evidence="1">
    <location>
        <begin position="57"/>
        <end position="130"/>
    </location>
</feature>
<dbReference type="InterPro" id="IPR016181">
    <property type="entry name" value="Acyl_CoA_acyltransferase"/>
</dbReference>
<keyword evidence="3" id="KW-1185">Reference proteome</keyword>
<sequence>MVTTFSNGNDRPIEGVHEKVAHISESQNRQIAILLRASPDLKPASRVETGAQSPRMIGLLGTVGDGTEMVYMLHVDFWGKGYMTEALQAFVGKNGIFWDLKERSHIKSLVARIDTENIGSMKTIAKVGAREGELLKKDYALAKDKENDGEILVERLRDLVCWYVDRP</sequence>
<gene>
    <name evidence="2" type="ORF">IFR04_002876</name>
</gene>
<dbReference type="Pfam" id="PF13302">
    <property type="entry name" value="Acetyltransf_3"/>
    <property type="match status" value="1"/>
</dbReference>
<dbReference type="PANTHER" id="PTHR43792:SF1">
    <property type="entry name" value="N-ACETYLTRANSFERASE DOMAIN-CONTAINING PROTEIN"/>
    <property type="match status" value="1"/>
</dbReference>
<accession>A0A8H7WFQ1</accession>
<evidence type="ECO:0000313" key="3">
    <source>
        <dbReference type="Proteomes" id="UP000664132"/>
    </source>
</evidence>
<dbReference type="OrthoDB" id="4072826at2759"/>
<dbReference type="PANTHER" id="PTHR43792">
    <property type="entry name" value="GNAT FAMILY, PUTATIVE (AFU_ORTHOLOGUE AFUA_3G00765)-RELATED-RELATED"/>
    <property type="match status" value="1"/>
</dbReference>